<dbReference type="AlphaFoldDB" id="A0A9D8PUS7"/>
<gene>
    <name evidence="1" type="ORF">J0H45_08080</name>
</gene>
<sequence>MSQDAKPKQRAVGLARYSDQQLRAELDRRARAAGKPAAQWVGKRSEYLRKTAAELQAQLDELLEDRVPAGQMLAVKRARVRSLEERINKNLRYAKLAEAEGN</sequence>
<evidence type="ECO:0000313" key="1">
    <source>
        <dbReference type="EMBL" id="MBN8799300.1"/>
    </source>
</evidence>
<dbReference type="Proteomes" id="UP000664815">
    <property type="component" value="Unassembled WGS sequence"/>
</dbReference>
<organism evidence="1 2">
    <name type="scientific">Stenotrophomonas nitritireducens</name>
    <dbReference type="NCBI Taxonomy" id="83617"/>
    <lineage>
        <taxon>Bacteria</taxon>
        <taxon>Pseudomonadati</taxon>
        <taxon>Pseudomonadota</taxon>
        <taxon>Gammaproteobacteria</taxon>
        <taxon>Lysobacterales</taxon>
        <taxon>Lysobacteraceae</taxon>
        <taxon>Stenotrophomonas</taxon>
    </lineage>
</organism>
<reference evidence="1" key="1">
    <citation type="submission" date="2021-02" db="EMBL/GenBank/DDBJ databases">
        <title>Thiocyanate and organic carbon inputs drive convergent selection for specific autotrophic Afipia and Thiobacillus strains within complex microbiomes.</title>
        <authorList>
            <person name="Huddy R.J."/>
            <person name="Sachdeva R."/>
            <person name="Kadzinga F."/>
            <person name="Kantor R.S."/>
            <person name="Harrison S.T.L."/>
            <person name="Banfield J.F."/>
        </authorList>
    </citation>
    <scope>NUCLEOTIDE SEQUENCE</scope>
    <source>
        <strain evidence="1">SCN18_10_11_15_R1_P_69_7</strain>
    </source>
</reference>
<dbReference type="EMBL" id="JAFKMG010000738">
    <property type="protein sequence ID" value="MBN8799300.1"/>
    <property type="molecule type" value="Genomic_DNA"/>
</dbReference>
<dbReference type="RefSeq" id="WP_273081276.1">
    <property type="nucleotide sequence ID" value="NZ_JAFKME010000004.1"/>
</dbReference>
<accession>A0A9D8PUS7</accession>
<proteinExistence type="predicted"/>
<name>A0A9D8PUS7_9GAMM</name>
<comment type="caution">
    <text evidence="1">The sequence shown here is derived from an EMBL/GenBank/DDBJ whole genome shotgun (WGS) entry which is preliminary data.</text>
</comment>
<protein>
    <submittedName>
        <fullName evidence="1">Uncharacterized protein</fullName>
    </submittedName>
</protein>
<evidence type="ECO:0000313" key="2">
    <source>
        <dbReference type="Proteomes" id="UP000664815"/>
    </source>
</evidence>